<protein>
    <recommendedName>
        <fullName evidence="4">MEMO1 family protein</fullName>
    </recommendedName>
</protein>
<dbReference type="Gene3D" id="3.40.830.10">
    <property type="entry name" value="LigB-like"/>
    <property type="match status" value="1"/>
</dbReference>
<dbReference type="Proteomes" id="UP000785679">
    <property type="component" value="Unassembled WGS sequence"/>
</dbReference>
<dbReference type="InterPro" id="IPR002737">
    <property type="entry name" value="MEMO1_fam"/>
</dbReference>
<organism evidence="2 3">
    <name type="scientific">Halteria grandinella</name>
    <dbReference type="NCBI Taxonomy" id="5974"/>
    <lineage>
        <taxon>Eukaryota</taxon>
        <taxon>Sar</taxon>
        <taxon>Alveolata</taxon>
        <taxon>Ciliophora</taxon>
        <taxon>Intramacronucleata</taxon>
        <taxon>Spirotrichea</taxon>
        <taxon>Stichotrichia</taxon>
        <taxon>Sporadotrichida</taxon>
        <taxon>Halteriidae</taxon>
        <taxon>Halteria</taxon>
    </lineage>
</organism>
<evidence type="ECO:0008006" key="4">
    <source>
        <dbReference type="Google" id="ProtNLM"/>
    </source>
</evidence>
<dbReference type="AlphaFoldDB" id="A0A8J8SVK4"/>
<comment type="caution">
    <text evidence="2">The sequence shown here is derived from an EMBL/GenBank/DDBJ whole genome shotgun (WGS) entry which is preliminary data.</text>
</comment>
<proteinExistence type="inferred from homology"/>
<evidence type="ECO:0000313" key="2">
    <source>
        <dbReference type="EMBL" id="TNV72482.1"/>
    </source>
</evidence>
<dbReference type="OrthoDB" id="417112at2759"/>
<dbReference type="CDD" id="cd07361">
    <property type="entry name" value="MEMO_like"/>
    <property type="match status" value="1"/>
</dbReference>
<dbReference type="PANTHER" id="PTHR11060">
    <property type="entry name" value="PROTEIN MEMO1"/>
    <property type="match status" value="1"/>
</dbReference>
<reference evidence="2" key="1">
    <citation type="submission" date="2019-06" db="EMBL/GenBank/DDBJ databases">
        <authorList>
            <person name="Zheng W."/>
        </authorList>
    </citation>
    <scope>NUCLEOTIDE SEQUENCE</scope>
    <source>
        <strain evidence="2">QDHG01</strain>
    </source>
</reference>
<name>A0A8J8SVK4_HALGN</name>
<dbReference type="EMBL" id="RRYP01022169">
    <property type="protein sequence ID" value="TNV72482.1"/>
    <property type="molecule type" value="Genomic_DNA"/>
</dbReference>
<dbReference type="PANTHER" id="PTHR11060:SF0">
    <property type="entry name" value="PROTEIN MEMO1"/>
    <property type="match status" value="1"/>
</dbReference>
<evidence type="ECO:0000256" key="1">
    <source>
        <dbReference type="ARBA" id="ARBA00006315"/>
    </source>
</evidence>
<accession>A0A8J8SVK4</accession>
<gene>
    <name evidence="2" type="ORF">FGO68_gene15704</name>
</gene>
<sequence length="352" mass="40081">MKDIIPKLIPISKPHKLQSPFYSSLSEYRYVTRLVLHHIRRKALSKQERHFYFKHSKVISKRRAKHAGTWYSKDSEKLQNQVKGYLEKAKVEKIEGVKCVIAPHAGLQYSGLTAAYAYKSINPQNYDRIIVIGPSHHTSLMTSAVTACNCYDTPMGQIKVDVSMAQDLQKSCPQLKIMTLEADEEEHSIEMQLPFIRVLFGDRVKIVPIMVGQLCESQQKYFGAKIAQYLKDERTLLVVSSDFCHWGENFDYFYLKDIIDKGSNAISKQIQQLDKEAIDMILKLNSDGLREYMMKTDNTICGIQPIFVALECLKALNPGNLEGNLLKYSQSEQISSFADSSVSYASIAFSQK</sequence>
<dbReference type="HAMAP" id="MF_00055">
    <property type="entry name" value="MEMO1"/>
    <property type="match status" value="1"/>
</dbReference>
<dbReference type="Pfam" id="PF01875">
    <property type="entry name" value="Memo"/>
    <property type="match status" value="1"/>
</dbReference>
<keyword evidence="3" id="KW-1185">Reference proteome</keyword>
<comment type="similarity">
    <text evidence="1">Belongs to the MEMO1 family.</text>
</comment>
<dbReference type="NCBIfam" id="TIGR04336">
    <property type="entry name" value="AmmeMemoSam_B"/>
    <property type="match status" value="1"/>
</dbReference>
<evidence type="ECO:0000313" key="3">
    <source>
        <dbReference type="Proteomes" id="UP000785679"/>
    </source>
</evidence>